<evidence type="ECO:0000313" key="2">
    <source>
        <dbReference type="EMBL" id="TDZ36444.1"/>
    </source>
</evidence>
<feature type="compositionally biased region" description="Low complexity" evidence="1">
    <location>
        <begin position="140"/>
        <end position="154"/>
    </location>
</feature>
<sequence length="179" mass="19666">MRPTTALRADEGGTDGALACFWTNREKHTRAVSHKHTRSASEVVSDDAVPVADGGEVFSTQQNPPARFTRVEDLGRSTERNAAHRRPGSARQPKDTLRGPSPAALARLLAALRAQLLDMREQFAPGGDGTCPKSHPPSSLPREMRPSSSSRTRSGGQVGKFRHLRMEWKMDHRGARKRP</sequence>
<dbReference type="Proteomes" id="UP000295703">
    <property type="component" value="Unassembled WGS sequence"/>
</dbReference>
<feature type="region of interest" description="Disordered" evidence="1">
    <location>
        <begin position="70"/>
        <end position="100"/>
    </location>
</feature>
<comment type="caution">
    <text evidence="2">The sequence shown here is derived from an EMBL/GenBank/DDBJ whole genome shotgun (WGS) entry which is preliminary data.</text>
</comment>
<dbReference type="AlphaFoldDB" id="A0A4R8QJM7"/>
<keyword evidence="3" id="KW-1185">Reference proteome</keyword>
<feature type="compositionally biased region" description="Basic and acidic residues" evidence="1">
    <location>
        <begin position="70"/>
        <end position="82"/>
    </location>
</feature>
<proteinExistence type="predicted"/>
<feature type="region of interest" description="Disordered" evidence="1">
    <location>
        <begin position="122"/>
        <end position="179"/>
    </location>
</feature>
<evidence type="ECO:0000313" key="3">
    <source>
        <dbReference type="Proteomes" id="UP000295703"/>
    </source>
</evidence>
<reference evidence="2 3" key="1">
    <citation type="submission" date="2018-12" db="EMBL/GenBank/DDBJ databases">
        <title>Genome sequence and assembly of Colletotrichum trifolii.</title>
        <authorList>
            <person name="Gan P."/>
            <person name="Shirasu K."/>
        </authorList>
    </citation>
    <scope>NUCLEOTIDE SEQUENCE [LARGE SCALE GENOMIC DNA]</scope>
    <source>
        <strain evidence="2 3">543-2</strain>
    </source>
</reference>
<accession>A0A4R8QJM7</accession>
<feature type="compositionally biased region" description="Basic and acidic residues" evidence="1">
    <location>
        <begin position="164"/>
        <end position="173"/>
    </location>
</feature>
<gene>
    <name evidence="2" type="ORF">CTRI78_v011318</name>
</gene>
<organism evidence="2 3">
    <name type="scientific">Colletotrichum trifolii</name>
    <dbReference type="NCBI Taxonomy" id="5466"/>
    <lineage>
        <taxon>Eukaryota</taxon>
        <taxon>Fungi</taxon>
        <taxon>Dikarya</taxon>
        <taxon>Ascomycota</taxon>
        <taxon>Pezizomycotina</taxon>
        <taxon>Sordariomycetes</taxon>
        <taxon>Hypocreomycetidae</taxon>
        <taxon>Glomerellales</taxon>
        <taxon>Glomerellaceae</taxon>
        <taxon>Colletotrichum</taxon>
        <taxon>Colletotrichum orbiculare species complex</taxon>
    </lineage>
</organism>
<dbReference type="EMBL" id="RYZW01000268">
    <property type="protein sequence ID" value="TDZ36444.1"/>
    <property type="molecule type" value="Genomic_DNA"/>
</dbReference>
<evidence type="ECO:0000256" key="1">
    <source>
        <dbReference type="SAM" id="MobiDB-lite"/>
    </source>
</evidence>
<name>A0A4R8QJM7_COLTR</name>
<protein>
    <submittedName>
        <fullName evidence="2">Uncharacterized protein</fullName>
    </submittedName>
</protein>